<organism evidence="1">
    <name type="scientific">Aliivibrio phage vB_Alvi_H905</name>
    <dbReference type="NCBI Taxonomy" id="3234039"/>
    <lineage>
        <taxon>Viruses</taxon>
    </lineage>
</organism>
<reference evidence="1" key="1">
    <citation type="journal article" date="2024" name="Genome Announc.">
        <title>Genome sequence of H905.</title>
        <authorList>
            <person name="Whistler C."/>
            <person name="Calawa J."/>
        </authorList>
    </citation>
    <scope>NUCLEOTIDE SEQUENCE</scope>
</reference>
<proteinExistence type="predicted"/>
<gene>
    <name evidence="1" type="ORF">H905_00020</name>
</gene>
<dbReference type="EMBL" id="PP986400">
    <property type="protein sequence ID" value="XDJ03438.1"/>
    <property type="molecule type" value="Genomic_DNA"/>
</dbReference>
<sequence>MLYANNNLSGALRLSDLMHQPIDQVIEYLKDKPDSMGEAIAKMCYQHITEKRGQL</sequence>
<evidence type="ECO:0000313" key="1">
    <source>
        <dbReference type="EMBL" id="XDJ03438.1"/>
    </source>
</evidence>
<name>A0AB39C9L4_9VIRU</name>
<protein>
    <submittedName>
        <fullName evidence="1">Uncharacterized protein</fullName>
    </submittedName>
</protein>
<accession>A0AB39C9L4</accession>
<reference evidence="1" key="2">
    <citation type="submission" date="2024-07" db="EMBL/GenBank/DDBJ databases">
        <authorList>
            <person name="Foxall R."/>
        </authorList>
    </citation>
    <scope>NUCLEOTIDE SEQUENCE</scope>
</reference>